<keyword evidence="3" id="KW-1185">Reference proteome</keyword>
<evidence type="ECO:0000313" key="3">
    <source>
        <dbReference type="Proteomes" id="UP000295325"/>
    </source>
</evidence>
<evidence type="ECO:0000259" key="1">
    <source>
        <dbReference type="PROSITE" id="PS51397"/>
    </source>
</evidence>
<sequence>MAPLSVIDYVVIHELCHLKHQDHSSKFWSLVEYVMPDYKEKKKWLRENGGRLKL</sequence>
<dbReference type="InterPro" id="IPR002725">
    <property type="entry name" value="YgjP-like_metallopeptidase"/>
</dbReference>
<reference evidence="2 3" key="1">
    <citation type="submission" date="2019-03" db="EMBL/GenBank/DDBJ databases">
        <title>Genomic Encyclopedia of Type Strains, Phase IV (KMG-IV): sequencing the most valuable type-strain genomes for metagenomic binning, comparative biology and taxonomic classification.</title>
        <authorList>
            <person name="Goeker M."/>
        </authorList>
    </citation>
    <scope>NUCLEOTIDE SEQUENCE [LARGE SCALE GENOMIC DNA]</scope>
    <source>
        <strain evidence="2 3">DSM 24455</strain>
    </source>
</reference>
<evidence type="ECO:0000313" key="2">
    <source>
        <dbReference type="EMBL" id="TDT62877.1"/>
    </source>
</evidence>
<accession>A0A4R7KSU0</accession>
<organism evidence="2 3">
    <name type="scientific">Fonticella tunisiensis</name>
    <dbReference type="NCBI Taxonomy" id="1096341"/>
    <lineage>
        <taxon>Bacteria</taxon>
        <taxon>Bacillati</taxon>
        <taxon>Bacillota</taxon>
        <taxon>Clostridia</taxon>
        <taxon>Eubacteriales</taxon>
        <taxon>Clostridiaceae</taxon>
        <taxon>Fonticella</taxon>
    </lineage>
</organism>
<dbReference type="CDD" id="cd07344">
    <property type="entry name" value="M48_yhfN_like"/>
    <property type="match status" value="1"/>
</dbReference>
<dbReference type="Proteomes" id="UP000295325">
    <property type="component" value="Unassembled WGS sequence"/>
</dbReference>
<dbReference type="InterPro" id="IPR053136">
    <property type="entry name" value="UTP_pyrophosphatase-like"/>
</dbReference>
<dbReference type="PANTHER" id="PTHR30399:SF1">
    <property type="entry name" value="UTP PYROPHOSPHATASE"/>
    <property type="match status" value="1"/>
</dbReference>
<dbReference type="EMBL" id="SOAZ01000003">
    <property type="protein sequence ID" value="TDT62877.1"/>
    <property type="molecule type" value="Genomic_DNA"/>
</dbReference>
<dbReference type="PROSITE" id="PS51397">
    <property type="entry name" value="WLM"/>
    <property type="match status" value="1"/>
</dbReference>
<protein>
    <submittedName>
        <fullName evidence="2">Uncharacterized protein DUF45</fullName>
    </submittedName>
</protein>
<dbReference type="Gene3D" id="3.30.2010.10">
    <property type="entry name" value="Metalloproteases ('zincins'), catalytic domain"/>
    <property type="match status" value="1"/>
</dbReference>
<dbReference type="PANTHER" id="PTHR30399">
    <property type="entry name" value="UNCHARACTERIZED PROTEIN YGJP"/>
    <property type="match status" value="1"/>
</dbReference>
<dbReference type="Pfam" id="PF01863">
    <property type="entry name" value="YgjP-like"/>
    <property type="match status" value="1"/>
</dbReference>
<feature type="domain" description="WLM" evidence="1">
    <location>
        <begin position="1"/>
        <end position="54"/>
    </location>
</feature>
<name>A0A4R7KSU0_9CLOT</name>
<comment type="caution">
    <text evidence="2">The sequence shown here is derived from an EMBL/GenBank/DDBJ whole genome shotgun (WGS) entry which is preliminary data.</text>
</comment>
<dbReference type="AlphaFoldDB" id="A0A4R7KSU0"/>
<gene>
    <name evidence="2" type="ORF">EDD71_103155</name>
</gene>
<dbReference type="InterPro" id="IPR013536">
    <property type="entry name" value="WLM_dom"/>
</dbReference>
<proteinExistence type="predicted"/>